<keyword evidence="1 3" id="KW-0378">Hydrolase</keyword>
<dbReference type="InterPro" id="IPR045004">
    <property type="entry name" value="ECH_dom"/>
</dbReference>
<evidence type="ECO:0000256" key="1">
    <source>
        <dbReference type="ARBA" id="ARBA00022801"/>
    </source>
</evidence>
<dbReference type="NCBIfam" id="NF004127">
    <property type="entry name" value="PRK05617.1"/>
    <property type="match status" value="1"/>
</dbReference>
<dbReference type="Proteomes" id="UP000627205">
    <property type="component" value="Unassembled WGS sequence"/>
</dbReference>
<reference evidence="3" key="1">
    <citation type="journal article" date="2014" name="Int. J. Syst. Evol. Microbiol.">
        <title>Complete genome sequence of Corynebacterium casei LMG S-19264T (=DSM 44701T), isolated from a smear-ripened cheese.</title>
        <authorList>
            <consortium name="US DOE Joint Genome Institute (JGI-PGF)"/>
            <person name="Walter F."/>
            <person name="Albersmeier A."/>
            <person name="Kalinowski J."/>
            <person name="Ruckert C."/>
        </authorList>
    </citation>
    <scope>NUCLEOTIDE SEQUENCE</scope>
    <source>
        <strain evidence="3">CCM 7664</strain>
    </source>
</reference>
<dbReference type="SUPFAM" id="SSF52096">
    <property type="entry name" value="ClpP/crotonase"/>
    <property type="match status" value="1"/>
</dbReference>
<dbReference type="RefSeq" id="WP_188421286.1">
    <property type="nucleotide sequence ID" value="NZ_BMDP01000003.1"/>
</dbReference>
<dbReference type="EMBL" id="BMDP01000003">
    <property type="protein sequence ID" value="GGI54808.1"/>
    <property type="molecule type" value="Genomic_DNA"/>
</dbReference>
<proteinExistence type="predicted"/>
<reference evidence="3" key="2">
    <citation type="submission" date="2020-09" db="EMBL/GenBank/DDBJ databases">
        <authorList>
            <person name="Sun Q."/>
            <person name="Sedlacek I."/>
        </authorList>
    </citation>
    <scope>NUCLEOTIDE SEQUENCE</scope>
    <source>
        <strain evidence="3">CCM 7664</strain>
    </source>
</reference>
<comment type="caution">
    <text evidence="3">The sequence shown here is derived from an EMBL/GenBank/DDBJ whole genome shotgun (WGS) entry which is preliminary data.</text>
</comment>
<organism evidence="3 4">
    <name type="scientific">Oxalicibacterium solurbis</name>
    <dbReference type="NCBI Taxonomy" id="69280"/>
    <lineage>
        <taxon>Bacteria</taxon>
        <taxon>Pseudomonadati</taxon>
        <taxon>Pseudomonadota</taxon>
        <taxon>Betaproteobacteria</taxon>
        <taxon>Burkholderiales</taxon>
        <taxon>Oxalobacteraceae</taxon>
        <taxon>Oxalicibacterium</taxon>
    </lineage>
</organism>
<evidence type="ECO:0000259" key="2">
    <source>
        <dbReference type="Pfam" id="PF16113"/>
    </source>
</evidence>
<keyword evidence="4" id="KW-1185">Reference proteome</keyword>
<accession>A0A8J3F6G3</accession>
<dbReference type="GO" id="GO:0006574">
    <property type="term" value="P:L-valine catabolic process"/>
    <property type="evidence" value="ECO:0007669"/>
    <property type="project" value="TreeGrafter"/>
</dbReference>
<gene>
    <name evidence="3" type="ORF">GCM10011430_19820</name>
</gene>
<dbReference type="InterPro" id="IPR029045">
    <property type="entry name" value="ClpP/crotonase-like_dom_sf"/>
</dbReference>
<evidence type="ECO:0000313" key="4">
    <source>
        <dbReference type="Proteomes" id="UP000627205"/>
    </source>
</evidence>
<dbReference type="Pfam" id="PF16113">
    <property type="entry name" value="ECH_2"/>
    <property type="match status" value="1"/>
</dbReference>
<feature type="domain" description="Enoyl-CoA hydratase/isomerase" evidence="2">
    <location>
        <begin position="13"/>
        <end position="347"/>
    </location>
</feature>
<dbReference type="AlphaFoldDB" id="A0A8J3F6G3"/>
<protein>
    <submittedName>
        <fullName evidence="3">3-hydroxyisobutyryl-CoA hydrolase</fullName>
    </submittedName>
</protein>
<dbReference type="PANTHER" id="PTHR43176">
    <property type="entry name" value="3-HYDROXYISOBUTYRYL-COA HYDROLASE-RELATED"/>
    <property type="match status" value="1"/>
</dbReference>
<name>A0A8J3F6G3_9BURK</name>
<dbReference type="PANTHER" id="PTHR43176:SF6">
    <property type="entry name" value="3-HYDROXYISOBUTYRYL-COA HYDROLASE"/>
    <property type="match status" value="1"/>
</dbReference>
<dbReference type="InterPro" id="IPR032259">
    <property type="entry name" value="HIBYL-CoA-H"/>
</dbReference>
<dbReference type="CDD" id="cd06558">
    <property type="entry name" value="crotonase-like"/>
    <property type="match status" value="1"/>
</dbReference>
<dbReference type="GO" id="GO:0003860">
    <property type="term" value="F:3-hydroxyisobutyryl-CoA hydrolase activity"/>
    <property type="evidence" value="ECO:0007669"/>
    <property type="project" value="InterPro"/>
</dbReference>
<dbReference type="Gene3D" id="3.90.226.10">
    <property type="entry name" value="2-enoyl-CoA Hydratase, Chain A, domain 1"/>
    <property type="match status" value="1"/>
</dbReference>
<evidence type="ECO:0000313" key="3">
    <source>
        <dbReference type="EMBL" id="GGI54808.1"/>
    </source>
</evidence>
<sequence length="362" mass="40310">MSEHLLTDQAGPVGVVSLNRAQALNALSLEMIRGLNAALSSWLQDSHIQAALIESVSPKAFCAGGDLRFFYEIFCNAGMANSPLLEAFFTEEYTLNHLIHHYHKPYIALLNGLVMGGGMGISQSSSPLRLRIVTEQTRMAMPEVNIGLFPDVGGSYFLSRMPGETGTWLALTGETIGAADALHTGLADIFVPSDTLPALRDMLQARDTDHIHAARHFCAPFEEKVDTNSGTLARHRQLIDKHFSLDSVQDIMHSLADGADPFARHTAETMRRRSPLLLCVTLEQLRRGRTMTIAECLRMERTMMHHCFEHPDAMEGIRAAIIDKDNRPQWQPATIEEVSEDMVQRFFAPVWRDETHPLRGLA</sequence>